<evidence type="ECO:0000256" key="1">
    <source>
        <dbReference type="SAM" id="MobiDB-lite"/>
    </source>
</evidence>
<proteinExistence type="predicted"/>
<keyword evidence="4" id="KW-1185">Reference proteome</keyword>
<name>A0AAV6UGL4_9ARAC</name>
<dbReference type="InterPro" id="IPR011333">
    <property type="entry name" value="SKP1/BTB/POZ_sf"/>
</dbReference>
<evidence type="ECO:0000313" key="4">
    <source>
        <dbReference type="Proteomes" id="UP000827092"/>
    </source>
</evidence>
<dbReference type="SUPFAM" id="SSF54695">
    <property type="entry name" value="POZ domain"/>
    <property type="match status" value="1"/>
</dbReference>
<evidence type="ECO:0000259" key="2">
    <source>
        <dbReference type="PROSITE" id="PS50097"/>
    </source>
</evidence>
<feature type="domain" description="BTB" evidence="2">
    <location>
        <begin position="182"/>
        <end position="241"/>
    </location>
</feature>
<dbReference type="Pfam" id="PF00651">
    <property type="entry name" value="BTB"/>
    <property type="match status" value="1"/>
</dbReference>
<feature type="region of interest" description="Disordered" evidence="1">
    <location>
        <begin position="102"/>
        <end position="160"/>
    </location>
</feature>
<dbReference type="PROSITE" id="PS50097">
    <property type="entry name" value="BTB"/>
    <property type="match status" value="1"/>
</dbReference>
<dbReference type="CDD" id="cd18186">
    <property type="entry name" value="BTB_POZ_ZBTB_KLHL-like"/>
    <property type="match status" value="1"/>
</dbReference>
<dbReference type="SMART" id="SM00225">
    <property type="entry name" value="BTB"/>
    <property type="match status" value="1"/>
</dbReference>
<dbReference type="Proteomes" id="UP000827092">
    <property type="component" value="Unassembled WGS sequence"/>
</dbReference>
<dbReference type="EMBL" id="JAFNEN010000414">
    <property type="protein sequence ID" value="KAG8183517.1"/>
    <property type="molecule type" value="Genomic_DNA"/>
</dbReference>
<protein>
    <recommendedName>
        <fullName evidence="2">BTB domain-containing protein</fullName>
    </recommendedName>
</protein>
<comment type="caution">
    <text evidence="3">The sequence shown here is derived from an EMBL/GenBank/DDBJ whole genome shotgun (WGS) entry which is preliminary data.</text>
</comment>
<gene>
    <name evidence="3" type="ORF">JTE90_003867</name>
</gene>
<dbReference type="Gene3D" id="3.30.710.10">
    <property type="entry name" value="Potassium Channel Kv1.1, Chain A"/>
    <property type="match status" value="1"/>
</dbReference>
<dbReference type="AlphaFoldDB" id="A0AAV6UGL4"/>
<feature type="region of interest" description="Disordered" evidence="1">
    <location>
        <begin position="63"/>
        <end position="86"/>
    </location>
</feature>
<organism evidence="3 4">
    <name type="scientific">Oedothorax gibbosus</name>
    <dbReference type="NCBI Taxonomy" id="931172"/>
    <lineage>
        <taxon>Eukaryota</taxon>
        <taxon>Metazoa</taxon>
        <taxon>Ecdysozoa</taxon>
        <taxon>Arthropoda</taxon>
        <taxon>Chelicerata</taxon>
        <taxon>Arachnida</taxon>
        <taxon>Araneae</taxon>
        <taxon>Araneomorphae</taxon>
        <taxon>Entelegynae</taxon>
        <taxon>Araneoidea</taxon>
        <taxon>Linyphiidae</taxon>
        <taxon>Erigoninae</taxon>
        <taxon>Oedothorax</taxon>
    </lineage>
</organism>
<accession>A0AAV6UGL4</accession>
<reference evidence="3 4" key="1">
    <citation type="journal article" date="2022" name="Nat. Ecol. Evol.">
        <title>A masculinizing supergene underlies an exaggerated male reproductive morph in a spider.</title>
        <authorList>
            <person name="Hendrickx F."/>
            <person name="De Corte Z."/>
            <person name="Sonet G."/>
            <person name="Van Belleghem S.M."/>
            <person name="Kostlbacher S."/>
            <person name="Vangestel C."/>
        </authorList>
    </citation>
    <scope>NUCLEOTIDE SEQUENCE [LARGE SCALE GENOMIC DNA]</scope>
    <source>
        <strain evidence="3">W744_W776</strain>
    </source>
</reference>
<feature type="compositionally biased region" description="Polar residues" evidence="1">
    <location>
        <begin position="118"/>
        <end position="133"/>
    </location>
</feature>
<dbReference type="InterPro" id="IPR000210">
    <property type="entry name" value="BTB/POZ_dom"/>
</dbReference>
<evidence type="ECO:0000313" key="3">
    <source>
        <dbReference type="EMBL" id="KAG8183517.1"/>
    </source>
</evidence>
<sequence>MALIFRGFRRFFGSLISCITSTDNDQNSDECKYQDAYAYFWKEADDENKNVKMINVRMLSDSKDDLPIDTKDEDDPEQPHQNFSEGQTARVEFEFDEFESKHEDKISEDITTEDSESINEVQHTSSFELQQNTEENKIHLKTSSESTETAEPSIEVTESKAKDSLFEKAEAYLPFPMITNFPDVIVKVGKNHKFPATKKVLCDYSEYFNERLASNREKLCVLKVDERYVSPEAFKTILRFMCFQHPFTCHNLTTEVISTATYLEMPRIICKIEMMLHYRIVSVENARTKLALTYEIREQLENSLPVANNPVNARQAIFKGQIGNLKAKHLIKLSDWECIRKEKEWLSKGSIELDKEGSLFEKLAMRPHIVVEGAKGPTLWMSFMWILKPTGKVWKTACGLVPSFLLIGSRRTALGKDHPPSCRTTVRATHRKRFQ</sequence>